<feature type="chain" id="PRO_5044248484" evidence="12">
    <location>
        <begin position="24"/>
        <end position="472"/>
    </location>
</feature>
<dbReference type="Pfam" id="PF00034">
    <property type="entry name" value="Cytochrom_C"/>
    <property type="match status" value="1"/>
</dbReference>
<feature type="signal peptide" evidence="12">
    <location>
        <begin position="1"/>
        <end position="23"/>
    </location>
</feature>
<feature type="binding site" description="covalent" evidence="9">
    <location>
        <position position="40"/>
    </location>
    <ligand>
        <name>heme c</name>
        <dbReference type="ChEBI" id="CHEBI:61717"/>
        <label>1</label>
    </ligand>
</feature>
<feature type="binding site" description="covalent" evidence="9">
    <location>
        <position position="331"/>
    </location>
    <ligand>
        <name>heme c</name>
        <dbReference type="ChEBI" id="CHEBI:61717"/>
        <label>3</label>
    </ligand>
</feature>
<evidence type="ECO:0000256" key="2">
    <source>
        <dbReference type="ARBA" id="ARBA00022475"/>
    </source>
</evidence>
<evidence type="ECO:0000259" key="13">
    <source>
        <dbReference type="PROSITE" id="PS51007"/>
    </source>
</evidence>
<dbReference type="AlphaFoldDB" id="A0AB35BWX7"/>
<feature type="binding site" description="covalent" evidence="9">
    <location>
        <position position="193"/>
    </location>
    <ligand>
        <name>heme c</name>
        <dbReference type="ChEBI" id="CHEBI:61717"/>
        <label>2</label>
    </ligand>
</feature>
<feature type="binding site" description="covalent" evidence="9">
    <location>
        <position position="190"/>
    </location>
    <ligand>
        <name>heme c</name>
        <dbReference type="ChEBI" id="CHEBI:61717"/>
        <label>2</label>
    </ligand>
</feature>
<keyword evidence="5 12" id="KW-0732">Signal</keyword>
<comment type="caution">
    <text evidence="14">The sequence shown here is derived from an EMBL/GenBank/DDBJ whole genome shotgun (WGS) entry which is preliminary data.</text>
</comment>
<evidence type="ECO:0000256" key="10">
    <source>
        <dbReference type="PIRSR" id="PIRSR000018-51"/>
    </source>
</evidence>
<dbReference type="GO" id="GO:0005506">
    <property type="term" value="F:iron ion binding"/>
    <property type="evidence" value="ECO:0007669"/>
    <property type="project" value="InterPro"/>
</dbReference>
<dbReference type="EMBL" id="JAGIBU010000001">
    <property type="protein sequence ID" value="MBS7823715.1"/>
    <property type="molecule type" value="Genomic_DNA"/>
</dbReference>
<dbReference type="InterPro" id="IPR014353">
    <property type="entry name" value="Membr-bd_ADH_cyt_c"/>
</dbReference>
<feature type="domain" description="Cytochrome c" evidence="13">
    <location>
        <begin position="175"/>
        <end position="284"/>
    </location>
</feature>
<dbReference type="PIRSF" id="PIRSF000018">
    <property type="entry name" value="Mb_ADH_cyt_c"/>
    <property type="match status" value="1"/>
</dbReference>
<dbReference type="InterPro" id="IPR009056">
    <property type="entry name" value="Cyt_c-like_dom"/>
</dbReference>
<sequence>MKIIRTLLTAALLSTPMMSAALADDGNAARGETLAILGDCQACHTDKAGDGEPFAGGYPISSPMGDIYSSNITPSKTYGIGSYSLEDFTRALRDGIRKDGAHLYPAMPYPSYAKLIDADIKDLYAYFMTSVQPVDEPPKHTTELPFPFGMRSVMAVWNALYLDNTPFKANPNQSDEWNRGAYIVEALAHCSTCHTPRNFMMAEEKDHYLGGSSLGPWFAPNITSSINGGIGSWQNADLITYLQKGHLKGKAQAAGPMGEAVVDSFQHVDAKDLEAIATYIRSVPALDNPAQSAPRDTYGEPFDVDLLLRGAAPVDAYQNLKSGEALYSAYCSSCHQNTGSGTEDQFYPSLFHNTATGDVNPSNAIAAVLYGVNKKVDGKEIYMPSFGPQSATQALSDEQIAQIVQFVYQQYGNPTVGVTEEMVKEIRAGGAAPALMKLQPYLLPGMIFLIAVVLGGIIAVVSRKKRGGKDDH</sequence>
<keyword evidence="8 11" id="KW-0472">Membrane</keyword>
<dbReference type="GO" id="GO:0005886">
    <property type="term" value="C:plasma membrane"/>
    <property type="evidence" value="ECO:0007669"/>
    <property type="project" value="UniProtKB-SubCell"/>
</dbReference>
<dbReference type="PANTHER" id="PTHR35008">
    <property type="entry name" value="BLL4482 PROTEIN-RELATED"/>
    <property type="match status" value="1"/>
</dbReference>
<feature type="transmembrane region" description="Helical" evidence="11">
    <location>
        <begin position="441"/>
        <end position="461"/>
    </location>
</feature>
<keyword evidence="6" id="KW-0677">Repeat</keyword>
<evidence type="ECO:0000256" key="3">
    <source>
        <dbReference type="ARBA" id="ARBA00022617"/>
    </source>
</evidence>
<protein>
    <submittedName>
        <fullName evidence="14">Cytochrome c</fullName>
    </submittedName>
</protein>
<dbReference type="PROSITE" id="PS51007">
    <property type="entry name" value="CYTC"/>
    <property type="match status" value="3"/>
</dbReference>
<dbReference type="GO" id="GO:0016614">
    <property type="term" value="F:oxidoreductase activity, acting on CH-OH group of donors"/>
    <property type="evidence" value="ECO:0007669"/>
    <property type="project" value="InterPro"/>
</dbReference>
<evidence type="ECO:0000256" key="12">
    <source>
        <dbReference type="SAM" id="SignalP"/>
    </source>
</evidence>
<dbReference type="InterPro" id="IPR036909">
    <property type="entry name" value="Cyt_c-like_dom_sf"/>
</dbReference>
<feature type="domain" description="Cytochrome c" evidence="13">
    <location>
        <begin position="26"/>
        <end position="131"/>
    </location>
</feature>
<evidence type="ECO:0000313" key="15">
    <source>
        <dbReference type="Proteomes" id="UP000680020"/>
    </source>
</evidence>
<evidence type="ECO:0000256" key="1">
    <source>
        <dbReference type="ARBA" id="ARBA00004236"/>
    </source>
</evidence>
<evidence type="ECO:0000256" key="7">
    <source>
        <dbReference type="ARBA" id="ARBA00023004"/>
    </source>
</evidence>
<keyword evidence="11" id="KW-0812">Transmembrane</keyword>
<feature type="binding site" description="covalent" evidence="9">
    <location>
        <position position="334"/>
    </location>
    <ligand>
        <name>heme c</name>
        <dbReference type="ChEBI" id="CHEBI:61717"/>
        <label>3</label>
    </ligand>
</feature>
<dbReference type="GO" id="GO:0009055">
    <property type="term" value="F:electron transfer activity"/>
    <property type="evidence" value="ECO:0007669"/>
    <property type="project" value="InterPro"/>
</dbReference>
<evidence type="ECO:0000313" key="14">
    <source>
        <dbReference type="EMBL" id="MBS7823715.1"/>
    </source>
</evidence>
<dbReference type="SUPFAM" id="SSF46626">
    <property type="entry name" value="Cytochrome c"/>
    <property type="match status" value="3"/>
</dbReference>
<dbReference type="Gene3D" id="1.10.760.10">
    <property type="entry name" value="Cytochrome c-like domain"/>
    <property type="match status" value="2"/>
</dbReference>
<feature type="binding site" description="axial binding residue" evidence="10">
    <location>
        <position position="44"/>
    </location>
    <ligand>
        <name>heme c</name>
        <dbReference type="ChEBI" id="CHEBI:61717"/>
        <label>1</label>
    </ligand>
    <ligandPart>
        <name>Fe</name>
        <dbReference type="ChEBI" id="CHEBI:18248"/>
    </ligandPart>
</feature>
<feature type="binding site" description="axial binding residue" evidence="10">
    <location>
        <position position="335"/>
    </location>
    <ligand>
        <name>heme c</name>
        <dbReference type="ChEBI" id="CHEBI:61717"/>
        <label>3</label>
    </ligand>
    <ligandPart>
        <name>Fe</name>
        <dbReference type="ChEBI" id="CHEBI:18248"/>
    </ligandPart>
</feature>
<dbReference type="InterPro" id="IPR051459">
    <property type="entry name" value="Cytochrome_c-type_DH"/>
</dbReference>
<evidence type="ECO:0000256" key="5">
    <source>
        <dbReference type="ARBA" id="ARBA00022729"/>
    </source>
</evidence>
<keyword evidence="2" id="KW-1003">Cell membrane</keyword>
<evidence type="ECO:0000256" key="8">
    <source>
        <dbReference type="ARBA" id="ARBA00023136"/>
    </source>
</evidence>
<keyword evidence="11" id="KW-1133">Transmembrane helix</keyword>
<feature type="binding site" description="covalent" evidence="9">
    <location>
        <position position="43"/>
    </location>
    <ligand>
        <name>heme c</name>
        <dbReference type="ChEBI" id="CHEBI:61717"/>
        <label>1</label>
    </ligand>
</feature>
<organism evidence="14 15">
    <name type="scientific">Wohlfahrtiimonas chitiniclastica</name>
    <dbReference type="NCBI Taxonomy" id="400946"/>
    <lineage>
        <taxon>Bacteria</taxon>
        <taxon>Pseudomonadati</taxon>
        <taxon>Pseudomonadota</taxon>
        <taxon>Gammaproteobacteria</taxon>
        <taxon>Cardiobacteriales</taxon>
        <taxon>Ignatzschineriaceae</taxon>
        <taxon>Wohlfahrtiimonas</taxon>
    </lineage>
</organism>
<accession>A0AB35BWX7</accession>
<name>A0AB35BWX7_9GAMM</name>
<dbReference type="Proteomes" id="UP000680020">
    <property type="component" value="Unassembled WGS sequence"/>
</dbReference>
<evidence type="ECO:0000256" key="11">
    <source>
        <dbReference type="SAM" id="Phobius"/>
    </source>
</evidence>
<dbReference type="GO" id="GO:0020037">
    <property type="term" value="F:heme binding"/>
    <property type="evidence" value="ECO:0007669"/>
    <property type="project" value="InterPro"/>
</dbReference>
<evidence type="ECO:0000256" key="6">
    <source>
        <dbReference type="ARBA" id="ARBA00022737"/>
    </source>
</evidence>
<dbReference type="PANTHER" id="PTHR35008:SF8">
    <property type="entry name" value="ALCOHOL DEHYDROGENASE CYTOCHROME C SUBUNIT"/>
    <property type="match status" value="1"/>
</dbReference>
<evidence type="ECO:0000256" key="4">
    <source>
        <dbReference type="ARBA" id="ARBA00022723"/>
    </source>
</evidence>
<proteinExistence type="predicted"/>
<dbReference type="RefSeq" id="WP_213403245.1">
    <property type="nucleotide sequence ID" value="NZ_JAGIBT010000001.1"/>
</dbReference>
<comment type="cofactor">
    <cofactor evidence="9">
        <name>heme c</name>
        <dbReference type="ChEBI" id="CHEBI:61717"/>
    </cofactor>
    <text evidence="9">Binds 3 heme c groups covalently per subunit.</text>
</comment>
<keyword evidence="4 10" id="KW-0479">Metal-binding</keyword>
<comment type="subcellular location">
    <subcellularLocation>
        <location evidence="1">Cell membrane</location>
    </subcellularLocation>
</comment>
<feature type="domain" description="Cytochrome c" evidence="13">
    <location>
        <begin position="318"/>
        <end position="411"/>
    </location>
</feature>
<keyword evidence="7 10" id="KW-0408">Iron</keyword>
<keyword evidence="3 9" id="KW-0349">Heme</keyword>
<evidence type="ECO:0000256" key="9">
    <source>
        <dbReference type="PIRSR" id="PIRSR000018-50"/>
    </source>
</evidence>
<feature type="binding site" description="axial binding residue" evidence="10">
    <location>
        <position position="194"/>
    </location>
    <ligand>
        <name>heme c</name>
        <dbReference type="ChEBI" id="CHEBI:61717"/>
        <label>2</label>
    </ligand>
    <ligandPart>
        <name>Fe</name>
        <dbReference type="ChEBI" id="CHEBI:18248"/>
    </ligandPart>
</feature>
<reference evidence="14" key="1">
    <citation type="submission" date="2021-03" db="EMBL/GenBank/DDBJ databases">
        <title>Identification and antibiotic profiling of Wohlfahrtiimonas chitiniclastica, an underestimated human pathogen.</title>
        <authorList>
            <person name="Kopf A."/>
            <person name="Bunk B."/>
            <person name="Coldewey S."/>
            <person name="Gunzer F."/>
            <person name="Riedel T."/>
            <person name="Schroettner P."/>
        </authorList>
    </citation>
    <scope>NUCLEOTIDE SEQUENCE</scope>
    <source>
        <strain evidence="14">DSM 100917</strain>
    </source>
</reference>
<gene>
    <name evidence="14" type="ORF">J7561_00675</name>
</gene>
<dbReference type="Pfam" id="PF13442">
    <property type="entry name" value="Cytochrome_CBB3"/>
    <property type="match status" value="1"/>
</dbReference>